<dbReference type="Proteomes" id="UP000245762">
    <property type="component" value="Unassembled WGS sequence"/>
</dbReference>
<gene>
    <name evidence="2" type="ORF">DKG77_07715</name>
</gene>
<keyword evidence="1" id="KW-0812">Transmembrane</keyword>
<reference evidence="2 3" key="1">
    <citation type="submission" date="2018-05" db="EMBL/GenBank/DDBJ databases">
        <title>Complete genome sequence of Flagellimonas aquimarina ECD12 isolated from seaweed Ecklonia cava.</title>
        <authorList>
            <person name="Choi S."/>
            <person name="Seong C."/>
        </authorList>
    </citation>
    <scope>NUCLEOTIDE SEQUENCE [LARGE SCALE GENOMIC DNA]</scope>
    <source>
        <strain evidence="2 3">ECD12</strain>
    </source>
</reference>
<keyword evidence="3" id="KW-1185">Reference proteome</keyword>
<feature type="transmembrane region" description="Helical" evidence="1">
    <location>
        <begin position="36"/>
        <end position="57"/>
    </location>
</feature>
<keyword evidence="1" id="KW-1133">Transmembrane helix</keyword>
<comment type="caution">
    <text evidence="2">The sequence shown here is derived from an EMBL/GenBank/DDBJ whole genome shotgun (WGS) entry which is preliminary data.</text>
</comment>
<protein>
    <submittedName>
        <fullName evidence="2">Uncharacterized protein</fullName>
    </submittedName>
</protein>
<sequence length="229" mass="27970">MTQEFIQFIKEHFYIPLYLLTWLIAVYRYRRYFDTVLKYLPILIIYTFFTELLGYFIKNHADFQFFSDYRYDWHNVIIYNIYQIVTFLFFYWVYWKTLKNKSSKKMIKYGAYLCSLSYLVSIFFQNPLHKQLTYAHAIGSVALVLAIILYFKEKKSEDNPYPQKHNLLYWVSAGLFVFYTFFPFILLSDYFNFSISTQYHLRITLLTFIALMYLLFIIGLLMGKRKAFR</sequence>
<dbReference type="EMBL" id="QGEG01000002">
    <property type="protein sequence ID" value="PWL38163.1"/>
    <property type="molecule type" value="Genomic_DNA"/>
</dbReference>
<accession>A0A316L1V2</accession>
<dbReference type="OrthoDB" id="1435288at2"/>
<dbReference type="RefSeq" id="WP_109661884.1">
    <property type="nucleotide sequence ID" value="NZ_QGEG01000002.1"/>
</dbReference>
<feature type="transmembrane region" description="Helical" evidence="1">
    <location>
        <begin position="131"/>
        <end position="151"/>
    </location>
</feature>
<organism evidence="2 3">
    <name type="scientific">Flagellimonas aquimarina</name>
    <dbReference type="NCBI Taxonomy" id="2201895"/>
    <lineage>
        <taxon>Bacteria</taxon>
        <taxon>Pseudomonadati</taxon>
        <taxon>Bacteroidota</taxon>
        <taxon>Flavobacteriia</taxon>
        <taxon>Flavobacteriales</taxon>
        <taxon>Flavobacteriaceae</taxon>
        <taxon>Flagellimonas</taxon>
    </lineage>
</organism>
<evidence type="ECO:0000313" key="2">
    <source>
        <dbReference type="EMBL" id="PWL38163.1"/>
    </source>
</evidence>
<dbReference type="AlphaFoldDB" id="A0A316L1V2"/>
<keyword evidence="1" id="KW-0472">Membrane</keyword>
<feature type="transmembrane region" description="Helical" evidence="1">
    <location>
        <begin position="167"/>
        <end position="187"/>
    </location>
</feature>
<feature type="transmembrane region" description="Helical" evidence="1">
    <location>
        <begin position="106"/>
        <end position="125"/>
    </location>
</feature>
<feature type="transmembrane region" description="Helical" evidence="1">
    <location>
        <begin position="77"/>
        <end position="94"/>
    </location>
</feature>
<name>A0A316L1V2_9FLAO</name>
<evidence type="ECO:0000256" key="1">
    <source>
        <dbReference type="SAM" id="Phobius"/>
    </source>
</evidence>
<evidence type="ECO:0000313" key="3">
    <source>
        <dbReference type="Proteomes" id="UP000245762"/>
    </source>
</evidence>
<proteinExistence type="predicted"/>
<feature type="transmembrane region" description="Helical" evidence="1">
    <location>
        <begin position="199"/>
        <end position="223"/>
    </location>
</feature>